<proteinExistence type="predicted"/>
<feature type="region of interest" description="Disordered" evidence="1">
    <location>
        <begin position="1"/>
        <end position="21"/>
    </location>
</feature>
<feature type="non-terminal residue" evidence="2">
    <location>
        <position position="1"/>
    </location>
</feature>
<sequence length="57" mass="6021">IHPIVPEFPLKGPLGRQGVMPTPNPPNVDWLGNLLTCLSVPSLWPPPSNGPPPPPSP</sequence>
<accession>A0A1A8KGA8</accession>
<dbReference type="AlphaFoldDB" id="A0A1A8KGA8"/>
<dbReference type="EMBL" id="HAEE01011435">
    <property type="protein sequence ID" value="SBR31485.1"/>
    <property type="molecule type" value="Transcribed_RNA"/>
</dbReference>
<reference evidence="2" key="1">
    <citation type="submission" date="2016-05" db="EMBL/GenBank/DDBJ databases">
        <authorList>
            <person name="Lavstsen T."/>
            <person name="Jespersen J.S."/>
        </authorList>
    </citation>
    <scope>NUCLEOTIDE SEQUENCE</scope>
    <source>
        <tissue evidence="2">Brain</tissue>
    </source>
</reference>
<feature type="non-terminal residue" evidence="2">
    <location>
        <position position="57"/>
    </location>
</feature>
<organism evidence="2">
    <name type="scientific">Nothobranchius kuhntae</name>
    <name type="common">Beira killifish</name>
    <dbReference type="NCBI Taxonomy" id="321403"/>
    <lineage>
        <taxon>Eukaryota</taxon>
        <taxon>Metazoa</taxon>
        <taxon>Chordata</taxon>
        <taxon>Craniata</taxon>
        <taxon>Vertebrata</taxon>
        <taxon>Euteleostomi</taxon>
        <taxon>Actinopterygii</taxon>
        <taxon>Neopterygii</taxon>
        <taxon>Teleostei</taxon>
        <taxon>Neoteleostei</taxon>
        <taxon>Acanthomorphata</taxon>
        <taxon>Ovalentaria</taxon>
        <taxon>Atherinomorphae</taxon>
        <taxon>Cyprinodontiformes</taxon>
        <taxon>Nothobranchiidae</taxon>
        <taxon>Nothobranchius</taxon>
    </lineage>
</organism>
<protein>
    <submittedName>
        <fullName evidence="2">Uncharacterized protein</fullName>
    </submittedName>
</protein>
<name>A0A1A8KGA8_NOTKU</name>
<gene>
    <name evidence="2" type="primary">BX005380.2</name>
</gene>
<evidence type="ECO:0000256" key="1">
    <source>
        <dbReference type="SAM" id="MobiDB-lite"/>
    </source>
</evidence>
<reference evidence="2" key="2">
    <citation type="submission" date="2016-06" db="EMBL/GenBank/DDBJ databases">
        <title>The genome of a short-lived fish provides insights into sex chromosome evolution and the genetic control of aging.</title>
        <authorList>
            <person name="Reichwald K."/>
            <person name="Felder M."/>
            <person name="Petzold A."/>
            <person name="Koch P."/>
            <person name="Groth M."/>
            <person name="Platzer M."/>
        </authorList>
    </citation>
    <scope>NUCLEOTIDE SEQUENCE</scope>
    <source>
        <tissue evidence="2">Brain</tissue>
    </source>
</reference>
<evidence type="ECO:0000313" key="2">
    <source>
        <dbReference type="EMBL" id="SBR31485.1"/>
    </source>
</evidence>